<dbReference type="Pfam" id="PF03739">
    <property type="entry name" value="LptF_LptG"/>
    <property type="match status" value="1"/>
</dbReference>
<name>A0A662ZHR4_9GAMM</name>
<dbReference type="Proteomes" id="UP000243745">
    <property type="component" value="Unassembled WGS sequence"/>
</dbReference>
<dbReference type="InterPro" id="IPR030923">
    <property type="entry name" value="LptG"/>
</dbReference>
<sequence>MYKVVDKYVGRNVASMVVFCTIGLVSLSSLIKFVDQLRNVGRGEFDFVACMQYVLLTVPGQIVMFFPLGVLLGTVLALGNLASTSELIAMQALGKSKMRIVWSACKSVIPLIVAIMLTSEFVVPDFEKRAESLISEAVSNGQVAVTSRGIWFREGNSFINIAYFMSDGDLQSVTRYVFSSTIPKRLIRSESASKGSWKDNKWEMEDIKIISYEDDVISRSTKERDIWDINLTPNNVEVVGVHANELSISGLHEYINYVTKNGQKADRYILELYRKVISPITVLVVLLLASSTIFGPLRSSSMGARIVVGILVGFTFYAVNEILAPFTIFYGVPPIIGAVMPTLIVLAVSVVLLRRNN</sequence>
<dbReference type="RefSeq" id="WP_093141260.1">
    <property type="nucleotide sequence ID" value="NZ_FOXF01000010.1"/>
</dbReference>
<evidence type="ECO:0000313" key="11">
    <source>
        <dbReference type="Proteomes" id="UP000243745"/>
    </source>
</evidence>
<comment type="function">
    <text evidence="1">Part of the ABC transporter complex LptBFG involved in the translocation of lipopolysaccharide (LPS) from the inner membrane to the outer membrane.</text>
</comment>
<dbReference type="AlphaFoldDB" id="A0A662ZHR4"/>
<dbReference type="PANTHER" id="PTHR33529">
    <property type="entry name" value="SLR0882 PROTEIN-RELATED"/>
    <property type="match status" value="1"/>
</dbReference>
<dbReference type="PANTHER" id="PTHR33529:SF2">
    <property type="entry name" value="LIPOPOLYSACCHARIDE EXPORT SYSTEM PERMEASE PROTEIN LPTG"/>
    <property type="match status" value="1"/>
</dbReference>
<proteinExistence type="inferred from homology"/>
<evidence type="ECO:0000256" key="6">
    <source>
        <dbReference type="ARBA" id="ARBA00022989"/>
    </source>
</evidence>
<dbReference type="GO" id="GO:0043190">
    <property type="term" value="C:ATP-binding cassette (ABC) transporter complex"/>
    <property type="evidence" value="ECO:0007669"/>
    <property type="project" value="InterPro"/>
</dbReference>
<dbReference type="NCBIfam" id="TIGR04408">
    <property type="entry name" value="LptG_lptG"/>
    <property type="match status" value="1"/>
</dbReference>
<keyword evidence="11" id="KW-1185">Reference proteome</keyword>
<feature type="transmembrane region" description="Helical" evidence="9">
    <location>
        <begin position="306"/>
        <end position="329"/>
    </location>
</feature>
<feature type="transmembrane region" description="Helical" evidence="9">
    <location>
        <begin position="53"/>
        <end position="79"/>
    </location>
</feature>
<feature type="transmembrane region" description="Helical" evidence="9">
    <location>
        <begin position="276"/>
        <end position="294"/>
    </location>
</feature>
<gene>
    <name evidence="10" type="ORF">SAMN02910344_00864</name>
</gene>
<evidence type="ECO:0000256" key="4">
    <source>
        <dbReference type="ARBA" id="ARBA00022475"/>
    </source>
</evidence>
<keyword evidence="4" id="KW-1003">Cell membrane</keyword>
<comment type="similarity">
    <text evidence="3">Belongs to the LptF/LptG family.</text>
</comment>
<evidence type="ECO:0000256" key="7">
    <source>
        <dbReference type="ARBA" id="ARBA00023136"/>
    </source>
</evidence>
<protein>
    <submittedName>
        <fullName evidence="10">Lipopolysaccharide export system permease protein</fullName>
    </submittedName>
</protein>
<accession>A0A662ZHR4</accession>
<dbReference type="EMBL" id="FOXF01000010">
    <property type="protein sequence ID" value="SFP24636.1"/>
    <property type="molecule type" value="Genomic_DNA"/>
</dbReference>
<evidence type="ECO:0000256" key="5">
    <source>
        <dbReference type="ARBA" id="ARBA00022692"/>
    </source>
</evidence>
<keyword evidence="5 9" id="KW-0812">Transmembrane</keyword>
<feature type="transmembrane region" description="Helical" evidence="9">
    <location>
        <begin position="100"/>
        <end position="123"/>
    </location>
</feature>
<dbReference type="InterPro" id="IPR005495">
    <property type="entry name" value="LptG/LptF_permease"/>
</dbReference>
<dbReference type="OrthoDB" id="9776227at2"/>
<organism evidence="10 11">
    <name type="scientific">Ruminobacter amylophilus</name>
    <dbReference type="NCBI Taxonomy" id="867"/>
    <lineage>
        <taxon>Bacteria</taxon>
        <taxon>Pseudomonadati</taxon>
        <taxon>Pseudomonadota</taxon>
        <taxon>Gammaproteobacteria</taxon>
        <taxon>Aeromonadales</taxon>
        <taxon>Succinivibrionaceae</taxon>
        <taxon>Ruminobacter</taxon>
    </lineage>
</organism>
<dbReference type="GO" id="GO:0055085">
    <property type="term" value="P:transmembrane transport"/>
    <property type="evidence" value="ECO:0007669"/>
    <property type="project" value="InterPro"/>
</dbReference>
<evidence type="ECO:0000256" key="8">
    <source>
        <dbReference type="ARBA" id="ARBA00026081"/>
    </source>
</evidence>
<feature type="transmembrane region" description="Helical" evidence="9">
    <location>
        <begin position="12"/>
        <end position="33"/>
    </location>
</feature>
<evidence type="ECO:0000256" key="3">
    <source>
        <dbReference type="ARBA" id="ARBA00007725"/>
    </source>
</evidence>
<keyword evidence="6 9" id="KW-1133">Transmembrane helix</keyword>
<dbReference type="GO" id="GO:0015920">
    <property type="term" value="P:lipopolysaccharide transport"/>
    <property type="evidence" value="ECO:0007669"/>
    <property type="project" value="TreeGrafter"/>
</dbReference>
<keyword evidence="7 9" id="KW-0472">Membrane</keyword>
<reference evidence="10 11" key="1">
    <citation type="submission" date="2016-10" db="EMBL/GenBank/DDBJ databases">
        <authorList>
            <person name="Varghese N."/>
            <person name="Submissions S."/>
        </authorList>
    </citation>
    <scope>NUCLEOTIDE SEQUENCE [LARGE SCALE GENOMIC DNA]</scope>
    <source>
        <strain evidence="10 11">DSM 1361</strain>
    </source>
</reference>
<evidence type="ECO:0000256" key="9">
    <source>
        <dbReference type="SAM" id="Phobius"/>
    </source>
</evidence>
<comment type="subunit">
    <text evidence="8">Component of the lipopolysaccharide transport and assembly complex. The LptBFG transporter is composed of two ATP-binding proteins (LptB) and two transmembrane proteins (LptF and LptG).</text>
</comment>
<feature type="transmembrane region" description="Helical" evidence="9">
    <location>
        <begin position="335"/>
        <end position="353"/>
    </location>
</feature>
<comment type="subcellular location">
    <subcellularLocation>
        <location evidence="2">Cell membrane</location>
        <topology evidence="2">Multi-pass membrane protein</topology>
    </subcellularLocation>
</comment>
<evidence type="ECO:0000256" key="1">
    <source>
        <dbReference type="ARBA" id="ARBA00002265"/>
    </source>
</evidence>
<evidence type="ECO:0000313" key="10">
    <source>
        <dbReference type="EMBL" id="SFP24636.1"/>
    </source>
</evidence>
<evidence type="ECO:0000256" key="2">
    <source>
        <dbReference type="ARBA" id="ARBA00004651"/>
    </source>
</evidence>